<dbReference type="EMBL" id="JABFAJ010000003">
    <property type="protein sequence ID" value="NNU26081.1"/>
    <property type="molecule type" value="Genomic_DNA"/>
</dbReference>
<feature type="transmembrane region" description="Helical" evidence="7">
    <location>
        <begin position="254"/>
        <end position="271"/>
    </location>
</feature>
<evidence type="ECO:0000256" key="5">
    <source>
        <dbReference type="ARBA" id="ARBA00023136"/>
    </source>
</evidence>
<dbReference type="Gene3D" id="1.10.3730.20">
    <property type="match status" value="2"/>
</dbReference>
<evidence type="ECO:0000256" key="1">
    <source>
        <dbReference type="ARBA" id="ARBA00004141"/>
    </source>
</evidence>
<evidence type="ECO:0000256" key="6">
    <source>
        <dbReference type="SAM" id="MobiDB-lite"/>
    </source>
</evidence>
<evidence type="ECO:0000313" key="10">
    <source>
        <dbReference type="Proteomes" id="UP000557204"/>
    </source>
</evidence>
<feature type="transmembrane region" description="Helical" evidence="7">
    <location>
        <begin position="199"/>
        <end position="219"/>
    </location>
</feature>
<dbReference type="InterPro" id="IPR000620">
    <property type="entry name" value="EamA_dom"/>
</dbReference>
<reference evidence="9 10" key="1">
    <citation type="submission" date="2020-05" db="EMBL/GenBank/DDBJ databases">
        <title>Genome sequence of Isoptericola sp. JC619 isolated from Chilika lagoon, India.</title>
        <authorList>
            <person name="Kumar D."/>
            <person name="Appam K."/>
            <person name="Gandham S."/>
            <person name="Uppada J."/>
            <person name="Sasikala C."/>
            <person name="Venkata Ramana C."/>
        </authorList>
    </citation>
    <scope>NUCLEOTIDE SEQUENCE [LARGE SCALE GENOMIC DNA]</scope>
    <source>
        <strain evidence="9 10">JC619</strain>
    </source>
</reference>
<evidence type="ECO:0000256" key="7">
    <source>
        <dbReference type="SAM" id="Phobius"/>
    </source>
</evidence>
<dbReference type="PANTHER" id="PTHR32322">
    <property type="entry name" value="INNER MEMBRANE TRANSPORTER"/>
    <property type="match status" value="1"/>
</dbReference>
<keyword evidence="5 7" id="KW-0472">Membrane</keyword>
<feature type="region of interest" description="Disordered" evidence="6">
    <location>
        <begin position="278"/>
        <end position="311"/>
    </location>
</feature>
<evidence type="ECO:0000256" key="4">
    <source>
        <dbReference type="ARBA" id="ARBA00022989"/>
    </source>
</evidence>
<feature type="transmembrane region" description="Helical" evidence="7">
    <location>
        <begin position="168"/>
        <end position="187"/>
    </location>
</feature>
<sequence>MLLTAVAPVAWGSTYYVTREFLPADDPLWGAALRALPAGLLLLVLARRLPRGAWWWRSAVLGVLNVGAFFVLVYVASTRLPSSVASTVMATSAITLMLLAWPLLGERPAWRGLAGASAGLVGVVVLVVEGGAAVDPWGLAASATAMLMSSTGYVLTKRWAPAEPMTAVTAWQLTAGGLLLLPVAAVVDGAPPVLDASAVAGFAYVSLVATAVAFVAWFTGLRHLPAGAVGVIGLLNPVTGVLLGTLLADEPFGPRRAAGTMLVLGGVLLAARSARQTPRRVRTGAGSSTTSSIVSRSAAVPARSTTAQCSP</sequence>
<dbReference type="SUPFAM" id="SSF103481">
    <property type="entry name" value="Multidrug resistance efflux transporter EmrE"/>
    <property type="match status" value="2"/>
</dbReference>
<feature type="domain" description="EamA" evidence="8">
    <location>
        <begin position="137"/>
        <end position="270"/>
    </location>
</feature>
<dbReference type="AlphaFoldDB" id="A0A849K092"/>
<accession>A0A849K092</accession>
<comment type="similarity">
    <text evidence="2">Belongs to the EamA transporter family.</text>
</comment>
<feature type="compositionally biased region" description="Low complexity" evidence="6">
    <location>
        <begin position="283"/>
        <end position="300"/>
    </location>
</feature>
<proteinExistence type="inferred from homology"/>
<evidence type="ECO:0000259" key="8">
    <source>
        <dbReference type="Pfam" id="PF00892"/>
    </source>
</evidence>
<protein>
    <submittedName>
        <fullName evidence="9">EamA family transporter</fullName>
    </submittedName>
</protein>
<feature type="transmembrane region" description="Helical" evidence="7">
    <location>
        <begin position="137"/>
        <end position="156"/>
    </location>
</feature>
<feature type="transmembrane region" description="Helical" evidence="7">
    <location>
        <begin position="58"/>
        <end position="77"/>
    </location>
</feature>
<feature type="domain" description="EamA" evidence="8">
    <location>
        <begin position="2"/>
        <end position="127"/>
    </location>
</feature>
<comment type="subcellular location">
    <subcellularLocation>
        <location evidence="1">Membrane</location>
        <topology evidence="1">Multi-pass membrane protein</topology>
    </subcellularLocation>
</comment>
<keyword evidence="4 7" id="KW-1133">Transmembrane helix</keyword>
<dbReference type="PANTHER" id="PTHR32322:SF2">
    <property type="entry name" value="EAMA DOMAIN-CONTAINING PROTEIN"/>
    <property type="match status" value="1"/>
</dbReference>
<dbReference type="GO" id="GO:0016020">
    <property type="term" value="C:membrane"/>
    <property type="evidence" value="ECO:0007669"/>
    <property type="project" value="UniProtKB-SubCell"/>
</dbReference>
<evidence type="ECO:0000313" key="9">
    <source>
        <dbReference type="EMBL" id="NNU26081.1"/>
    </source>
</evidence>
<evidence type="ECO:0000256" key="3">
    <source>
        <dbReference type="ARBA" id="ARBA00022692"/>
    </source>
</evidence>
<feature type="transmembrane region" description="Helical" evidence="7">
    <location>
        <begin position="83"/>
        <end position="101"/>
    </location>
</feature>
<keyword evidence="10" id="KW-1185">Reference proteome</keyword>
<dbReference type="InterPro" id="IPR037185">
    <property type="entry name" value="EmrE-like"/>
</dbReference>
<comment type="caution">
    <text evidence="9">The sequence shown here is derived from an EMBL/GenBank/DDBJ whole genome shotgun (WGS) entry which is preliminary data.</text>
</comment>
<dbReference type="Pfam" id="PF00892">
    <property type="entry name" value="EamA"/>
    <property type="match status" value="2"/>
</dbReference>
<feature type="transmembrane region" description="Helical" evidence="7">
    <location>
        <begin position="226"/>
        <end position="248"/>
    </location>
</feature>
<keyword evidence="3 7" id="KW-0812">Transmembrane</keyword>
<organism evidence="9 10">
    <name type="scientific">Isoptericola sediminis</name>
    <dbReference type="NCBI Taxonomy" id="2733572"/>
    <lineage>
        <taxon>Bacteria</taxon>
        <taxon>Bacillati</taxon>
        <taxon>Actinomycetota</taxon>
        <taxon>Actinomycetes</taxon>
        <taxon>Micrococcales</taxon>
        <taxon>Promicromonosporaceae</taxon>
        <taxon>Isoptericola</taxon>
    </lineage>
</organism>
<dbReference type="InterPro" id="IPR050638">
    <property type="entry name" value="AA-Vitamin_Transporters"/>
</dbReference>
<name>A0A849K092_9MICO</name>
<evidence type="ECO:0000256" key="2">
    <source>
        <dbReference type="ARBA" id="ARBA00007362"/>
    </source>
</evidence>
<feature type="transmembrane region" description="Helical" evidence="7">
    <location>
        <begin position="113"/>
        <end position="131"/>
    </location>
</feature>
<feature type="transmembrane region" description="Helical" evidence="7">
    <location>
        <begin position="28"/>
        <end position="46"/>
    </location>
</feature>
<dbReference type="Proteomes" id="UP000557204">
    <property type="component" value="Unassembled WGS sequence"/>
</dbReference>
<gene>
    <name evidence="9" type="ORF">HLI28_00775</name>
</gene>